<dbReference type="Pfam" id="PF07396">
    <property type="entry name" value="Porin_O_P"/>
    <property type="match status" value="1"/>
</dbReference>
<feature type="signal peptide" evidence="1">
    <location>
        <begin position="1"/>
        <end position="21"/>
    </location>
</feature>
<feature type="chain" id="PRO_5044368795" evidence="1">
    <location>
        <begin position="22"/>
        <end position="350"/>
    </location>
</feature>
<evidence type="ECO:0000313" key="2">
    <source>
        <dbReference type="EMBL" id="KAB4314284.1"/>
    </source>
</evidence>
<evidence type="ECO:0000313" key="5">
    <source>
        <dbReference type="Proteomes" id="UP001156218"/>
    </source>
</evidence>
<accession>A0A173SMQ5</accession>
<proteinExistence type="predicted"/>
<evidence type="ECO:0000313" key="3">
    <source>
        <dbReference type="EMBL" id="UYU68006.1"/>
    </source>
</evidence>
<dbReference type="RefSeq" id="WP_055229064.1">
    <property type="nucleotide sequence ID" value="NZ_BQNN01000001.1"/>
</dbReference>
<dbReference type="SUPFAM" id="SSF56935">
    <property type="entry name" value="Porins"/>
    <property type="match status" value="1"/>
</dbReference>
<dbReference type="AlphaFoldDB" id="A0A173SMQ5"/>
<protein>
    <submittedName>
        <fullName evidence="2 3">Porin</fullName>
    </submittedName>
</protein>
<sequence length="350" mass="40103">MSRITTTVALLLMATAACGQAKEDAGDGKQLDKQIMELKDYLPEIHGTIRGKYEFQTETNESRFEVRNARFSVSGNVHPIVAYKAEIDLSDEGSIKMLDAYARVFPVKDLNFTIGQMRVPFTIDAHRSPHQQYFANRSFIAKQVGNVRDVGFTGCYTQKEGLPFVLEGGLFNGSGLTNQKEWHKTLNYSIKAQLLPNKNWNLTLSTQMIKPEHTRINMYDAGIYYQNNRFHIEAEYLYKMYGHEAFKDVHAVNSFVNYDLPLKKVFNKISFLARYDMMTDHSNGLADSETGVLKINDYARHRVTGGITLSLSKAFIADLRLNFEKYFYQKSGVPKESERDKIVIEFMTRF</sequence>
<evidence type="ECO:0000256" key="1">
    <source>
        <dbReference type="SAM" id="SignalP"/>
    </source>
</evidence>
<dbReference type="EMBL" id="WCSY01000006">
    <property type="protein sequence ID" value="KAB4314284.1"/>
    <property type="molecule type" value="Genomic_DNA"/>
</dbReference>
<dbReference type="EMBL" id="CP083680">
    <property type="protein sequence ID" value="UYU68006.1"/>
    <property type="molecule type" value="Genomic_DNA"/>
</dbReference>
<dbReference type="InterPro" id="IPR010870">
    <property type="entry name" value="Porin_O/P"/>
</dbReference>
<evidence type="ECO:0000313" key="4">
    <source>
        <dbReference type="Proteomes" id="UP000440614"/>
    </source>
</evidence>
<dbReference type="PROSITE" id="PS51257">
    <property type="entry name" value="PROKAR_LIPOPROTEIN"/>
    <property type="match status" value="1"/>
</dbReference>
<gene>
    <name evidence="2" type="ORF">GAO51_07940</name>
    <name evidence="3" type="ORF">KQP68_06935</name>
</gene>
<name>A0A173SMQ5_BACT4</name>
<dbReference type="Gene3D" id="2.40.160.10">
    <property type="entry name" value="Porin"/>
    <property type="match status" value="1"/>
</dbReference>
<organism evidence="2 4">
    <name type="scientific">Bacteroides thetaiotaomicron</name>
    <dbReference type="NCBI Taxonomy" id="818"/>
    <lineage>
        <taxon>Bacteria</taxon>
        <taxon>Pseudomonadati</taxon>
        <taxon>Bacteroidota</taxon>
        <taxon>Bacteroidia</taxon>
        <taxon>Bacteroidales</taxon>
        <taxon>Bacteroidaceae</taxon>
        <taxon>Bacteroides</taxon>
    </lineage>
</organism>
<reference evidence="3 5" key="2">
    <citation type="submission" date="2021-06" db="EMBL/GenBank/DDBJ databases">
        <title>Interrogation of the integrated mobile genetic elements in gut-associated Bacteroides with a consensus prediction approach.</title>
        <authorList>
            <person name="Campbell D.E."/>
            <person name="Leigh J.R."/>
            <person name="Kim T."/>
            <person name="England W."/>
            <person name="Whitaker R.J."/>
            <person name="Degnan P.H."/>
        </authorList>
    </citation>
    <scope>NUCLEOTIDE SEQUENCE [LARGE SCALE GENOMIC DNA]</scope>
    <source>
        <strain evidence="3 5">WAL8669</strain>
    </source>
</reference>
<reference evidence="2 4" key="1">
    <citation type="journal article" date="2019" name="Nat. Med.">
        <title>A library of human gut bacterial isolates paired with longitudinal multiomics data enables mechanistic microbiome research.</title>
        <authorList>
            <person name="Poyet M."/>
            <person name="Groussin M."/>
            <person name="Gibbons S.M."/>
            <person name="Avila-Pacheco J."/>
            <person name="Jiang X."/>
            <person name="Kearney S.M."/>
            <person name="Perrotta A.R."/>
            <person name="Berdy B."/>
            <person name="Zhao S."/>
            <person name="Lieberman T.D."/>
            <person name="Swanson P.K."/>
            <person name="Smith M."/>
            <person name="Roesemann S."/>
            <person name="Alexander J.E."/>
            <person name="Rich S.A."/>
            <person name="Livny J."/>
            <person name="Vlamakis H."/>
            <person name="Clish C."/>
            <person name="Bullock K."/>
            <person name="Deik A."/>
            <person name="Scott J."/>
            <person name="Pierce K.A."/>
            <person name="Xavier R.J."/>
            <person name="Alm E.J."/>
        </authorList>
    </citation>
    <scope>NUCLEOTIDE SEQUENCE [LARGE SCALE GENOMIC DNA]</scope>
    <source>
        <strain evidence="2 4">BIOML-A188</strain>
    </source>
</reference>
<dbReference type="InterPro" id="IPR023614">
    <property type="entry name" value="Porin_dom_sf"/>
</dbReference>
<dbReference type="Proteomes" id="UP001156218">
    <property type="component" value="Chromosome"/>
</dbReference>
<dbReference type="Proteomes" id="UP000440614">
    <property type="component" value="Unassembled WGS sequence"/>
</dbReference>
<keyword evidence="1" id="KW-0732">Signal</keyword>